<evidence type="ECO:0000313" key="2">
    <source>
        <dbReference type="EMBL" id="KPV51615.1"/>
    </source>
</evidence>
<dbReference type="AlphaFoldDB" id="A0A0P9HB29"/>
<dbReference type="Gene3D" id="3.40.50.1110">
    <property type="entry name" value="SGNH hydrolase"/>
    <property type="match status" value="1"/>
</dbReference>
<feature type="domain" description="SGNH hydrolase-type esterase" evidence="1">
    <location>
        <begin position="14"/>
        <end position="96"/>
    </location>
</feature>
<evidence type="ECO:0000259" key="1">
    <source>
        <dbReference type="Pfam" id="PF13472"/>
    </source>
</evidence>
<dbReference type="SUPFAM" id="SSF52266">
    <property type="entry name" value="SGNH hydrolase"/>
    <property type="match status" value="1"/>
</dbReference>
<gene>
    <name evidence="2" type="ORF">SE17_20205</name>
</gene>
<dbReference type="InterPro" id="IPR036514">
    <property type="entry name" value="SGNH_hydro_sf"/>
</dbReference>
<sequence>MPLLLEPGSKFVMIGDSITDCERARPVGEGLFGALGKGYASLADSLLQATSPEARIRVVNMGTSGNTVRDLRARWQTDVLDPQPDWPPITIGINDL</sequence>
<accession>A0A0P9HB29</accession>
<dbReference type="EMBL" id="LJCR01000842">
    <property type="protein sequence ID" value="KPV51615.1"/>
    <property type="molecule type" value="Genomic_DNA"/>
</dbReference>
<dbReference type="Proteomes" id="UP000050509">
    <property type="component" value="Unassembled WGS sequence"/>
</dbReference>
<proteinExistence type="predicted"/>
<comment type="caution">
    <text evidence="2">The sequence shown here is derived from an EMBL/GenBank/DDBJ whole genome shotgun (WGS) entry which is preliminary data.</text>
</comment>
<reference evidence="2 3" key="1">
    <citation type="submission" date="2015-09" db="EMBL/GenBank/DDBJ databases">
        <title>Draft genome sequence of Kouleothrix aurantiaca JCM 19913.</title>
        <authorList>
            <person name="Hemp J."/>
        </authorList>
    </citation>
    <scope>NUCLEOTIDE SEQUENCE [LARGE SCALE GENOMIC DNA]</scope>
    <source>
        <strain evidence="2 3">COM-B</strain>
    </source>
</reference>
<organism evidence="2 3">
    <name type="scientific">Kouleothrix aurantiaca</name>
    <dbReference type="NCBI Taxonomy" id="186479"/>
    <lineage>
        <taxon>Bacteria</taxon>
        <taxon>Bacillati</taxon>
        <taxon>Chloroflexota</taxon>
        <taxon>Chloroflexia</taxon>
        <taxon>Chloroflexales</taxon>
        <taxon>Roseiflexineae</taxon>
        <taxon>Roseiflexaceae</taxon>
        <taxon>Kouleothrix</taxon>
    </lineage>
</organism>
<dbReference type="InterPro" id="IPR013830">
    <property type="entry name" value="SGNH_hydro"/>
</dbReference>
<protein>
    <submittedName>
        <fullName evidence="2">GDSL family lipase</fullName>
    </submittedName>
</protein>
<feature type="non-terminal residue" evidence="2">
    <location>
        <position position="96"/>
    </location>
</feature>
<keyword evidence="3" id="KW-1185">Reference proteome</keyword>
<name>A0A0P9HB29_9CHLR</name>
<evidence type="ECO:0000313" key="3">
    <source>
        <dbReference type="Proteomes" id="UP000050509"/>
    </source>
</evidence>
<dbReference type="Pfam" id="PF13472">
    <property type="entry name" value="Lipase_GDSL_2"/>
    <property type="match status" value="1"/>
</dbReference>